<reference evidence="7 8" key="1">
    <citation type="submission" date="2023-10" db="EMBL/GenBank/DDBJ databases">
        <title>Veillonella sp. nov., isolated from a pig farm feces dump.</title>
        <authorList>
            <person name="Chang Y.-H."/>
        </authorList>
    </citation>
    <scope>NUCLEOTIDE SEQUENCE [LARGE SCALE GENOMIC DNA]</scope>
    <source>
        <strain evidence="7 8">YH-vei2233</strain>
    </source>
</reference>
<feature type="chain" id="PRO_5046196627" evidence="5">
    <location>
        <begin position="21"/>
        <end position="271"/>
    </location>
</feature>
<keyword evidence="3 5" id="KW-0732">Signal</keyword>
<dbReference type="InterPro" id="IPR001638">
    <property type="entry name" value="Solute-binding_3/MltF_N"/>
</dbReference>
<evidence type="ECO:0000256" key="1">
    <source>
        <dbReference type="ARBA" id="ARBA00004196"/>
    </source>
</evidence>
<dbReference type="EMBL" id="JAWJZB010000001">
    <property type="protein sequence ID" value="MDV5087434.1"/>
    <property type="molecule type" value="Genomic_DNA"/>
</dbReference>
<name>A0ABU3Z6B0_9FIRM</name>
<comment type="subcellular location">
    <subcellularLocation>
        <location evidence="1">Cell envelope</location>
    </subcellularLocation>
</comment>
<comment type="similarity">
    <text evidence="2 4">Belongs to the bacterial solute-binding protein 3 family.</text>
</comment>
<organism evidence="7 8">
    <name type="scientific">Veillonella absiana</name>
    <dbReference type="NCBI Taxonomy" id="3079305"/>
    <lineage>
        <taxon>Bacteria</taxon>
        <taxon>Bacillati</taxon>
        <taxon>Bacillota</taxon>
        <taxon>Negativicutes</taxon>
        <taxon>Veillonellales</taxon>
        <taxon>Veillonellaceae</taxon>
        <taxon>Veillonella</taxon>
    </lineage>
</organism>
<evidence type="ECO:0000313" key="8">
    <source>
        <dbReference type="Proteomes" id="UP001272515"/>
    </source>
</evidence>
<gene>
    <name evidence="7" type="ORF">RVY80_01010</name>
</gene>
<evidence type="ECO:0000256" key="5">
    <source>
        <dbReference type="SAM" id="SignalP"/>
    </source>
</evidence>
<dbReference type="Gene3D" id="3.40.190.10">
    <property type="entry name" value="Periplasmic binding protein-like II"/>
    <property type="match status" value="2"/>
</dbReference>
<dbReference type="PANTHER" id="PTHR35936:SF34">
    <property type="entry name" value="ABC TRANSPORTER EXTRACELLULAR-BINDING PROTEIN YCKB-RELATED"/>
    <property type="match status" value="1"/>
</dbReference>
<dbReference type="CDD" id="cd00996">
    <property type="entry name" value="PBP2_AatB_like"/>
    <property type="match status" value="1"/>
</dbReference>
<dbReference type="PANTHER" id="PTHR35936">
    <property type="entry name" value="MEMBRANE-BOUND LYTIC MUREIN TRANSGLYCOSYLASE F"/>
    <property type="match status" value="1"/>
</dbReference>
<dbReference type="SUPFAM" id="SSF53850">
    <property type="entry name" value="Periplasmic binding protein-like II"/>
    <property type="match status" value="1"/>
</dbReference>
<dbReference type="PROSITE" id="PS51257">
    <property type="entry name" value="PROKAR_LIPOPROTEIN"/>
    <property type="match status" value="1"/>
</dbReference>
<dbReference type="Pfam" id="PF00497">
    <property type="entry name" value="SBP_bac_3"/>
    <property type="match status" value="1"/>
</dbReference>
<evidence type="ECO:0000256" key="3">
    <source>
        <dbReference type="ARBA" id="ARBA00022729"/>
    </source>
</evidence>
<dbReference type="PROSITE" id="PS01039">
    <property type="entry name" value="SBP_BACTERIAL_3"/>
    <property type="match status" value="1"/>
</dbReference>
<accession>A0ABU3Z6B0</accession>
<evidence type="ECO:0000313" key="7">
    <source>
        <dbReference type="EMBL" id="MDV5087434.1"/>
    </source>
</evidence>
<dbReference type="SMART" id="SM00062">
    <property type="entry name" value="PBPb"/>
    <property type="match status" value="1"/>
</dbReference>
<evidence type="ECO:0000256" key="2">
    <source>
        <dbReference type="ARBA" id="ARBA00010333"/>
    </source>
</evidence>
<protein>
    <submittedName>
        <fullName evidence="7">Amino acid ABC transporter substrate-binding protein</fullName>
    </submittedName>
</protein>
<comment type="caution">
    <text evidence="7">The sequence shown here is derived from an EMBL/GenBank/DDBJ whole genome shotgun (WGS) entry which is preliminary data.</text>
</comment>
<feature type="domain" description="Solute-binding protein family 3/N-terminal" evidence="6">
    <location>
        <begin position="38"/>
        <end position="262"/>
    </location>
</feature>
<dbReference type="RefSeq" id="WP_295188969.1">
    <property type="nucleotide sequence ID" value="NZ_JAWJZA010000010.1"/>
</dbReference>
<proteinExistence type="inferred from homology"/>
<dbReference type="Proteomes" id="UP001272515">
    <property type="component" value="Unassembled WGS sequence"/>
</dbReference>
<evidence type="ECO:0000259" key="6">
    <source>
        <dbReference type="SMART" id="SM00062"/>
    </source>
</evidence>
<keyword evidence="8" id="KW-1185">Reference proteome</keyword>
<evidence type="ECO:0000256" key="4">
    <source>
        <dbReference type="RuleBase" id="RU003744"/>
    </source>
</evidence>
<dbReference type="InterPro" id="IPR018313">
    <property type="entry name" value="SBP_3_CS"/>
</dbReference>
<sequence>MKLKKIVAIGLTAISMMALIAGCGNDAKPAATNELPKKIVIGLDDSFPPMGFKNEKGEIVGLDIDLAKEAAKRAGMEVEFKGIDWASKEAELKSKHIDALWNGLTVTPEREKNILFSNPYYNDKEYIVVRADDNSITDKASLAGKVVAVQQASTGERAIDADAAAKTVKEIKRYPDFMNAFMDLGIGRVDAVIADGVIARYTMQKEPGKYKIVEGTDYGVDVFAVGFRKEDTALRDKFNQILIDMKKDGSADQIFIKWFGTASEINKDDVK</sequence>
<feature type="signal peptide" evidence="5">
    <location>
        <begin position="1"/>
        <end position="20"/>
    </location>
</feature>